<keyword evidence="8" id="KW-1185">Reference proteome</keyword>
<comment type="subcellular location">
    <subcellularLocation>
        <location evidence="1">Cell membrane</location>
    </subcellularLocation>
</comment>
<evidence type="ECO:0000313" key="7">
    <source>
        <dbReference type="EMBL" id="AEB11984.1"/>
    </source>
</evidence>
<keyword evidence="4 7" id="KW-0808">Transferase</keyword>
<dbReference type="Pfam" id="PF00535">
    <property type="entry name" value="Glycos_transf_2"/>
    <property type="match status" value="1"/>
</dbReference>
<reference evidence="7 8" key="1">
    <citation type="journal article" date="2012" name="Stand. Genomic Sci.">
        <title>Complete genome sequence of the aerobic, heterotroph Marinithermus hydrothermalis type strain (T1(T)) from a deep-sea hydrothermal vent chimney.</title>
        <authorList>
            <person name="Copeland A."/>
            <person name="Gu W."/>
            <person name="Yasawong M."/>
            <person name="Lapidus A."/>
            <person name="Lucas S."/>
            <person name="Deshpande S."/>
            <person name="Pagani I."/>
            <person name="Tapia R."/>
            <person name="Cheng J.F."/>
            <person name="Goodwin L.A."/>
            <person name="Pitluck S."/>
            <person name="Liolios K."/>
            <person name="Ivanova N."/>
            <person name="Mavromatis K."/>
            <person name="Mikhailova N."/>
            <person name="Pati A."/>
            <person name="Chen A."/>
            <person name="Palaniappan K."/>
            <person name="Land M."/>
            <person name="Pan C."/>
            <person name="Brambilla E.M."/>
            <person name="Rohde M."/>
            <person name="Tindall B.J."/>
            <person name="Sikorski J."/>
            <person name="Goker M."/>
            <person name="Detter J.C."/>
            <person name="Bristow J."/>
            <person name="Eisen J.A."/>
            <person name="Markowitz V."/>
            <person name="Hugenholtz P."/>
            <person name="Kyrpides N.C."/>
            <person name="Klenk H.P."/>
            <person name="Woyke T."/>
        </authorList>
    </citation>
    <scope>NUCLEOTIDE SEQUENCE [LARGE SCALE GENOMIC DNA]</scope>
    <source>
        <strain evidence="8">DSM 14884 / JCM 11576 / T1</strain>
    </source>
</reference>
<dbReference type="PANTHER" id="PTHR43646:SF2">
    <property type="entry name" value="GLYCOSYLTRANSFERASE 2-LIKE DOMAIN-CONTAINING PROTEIN"/>
    <property type="match status" value="1"/>
</dbReference>
<dbReference type="RefSeq" id="WP_013704031.1">
    <property type="nucleotide sequence ID" value="NC_015387.1"/>
</dbReference>
<evidence type="ECO:0000256" key="4">
    <source>
        <dbReference type="ARBA" id="ARBA00022679"/>
    </source>
</evidence>
<evidence type="ECO:0000256" key="5">
    <source>
        <dbReference type="ARBA" id="ARBA00023136"/>
    </source>
</evidence>
<dbReference type="STRING" id="869210.Marky_1244"/>
<evidence type="ECO:0000313" key="8">
    <source>
        <dbReference type="Proteomes" id="UP000007030"/>
    </source>
</evidence>
<evidence type="ECO:0000256" key="2">
    <source>
        <dbReference type="ARBA" id="ARBA00022475"/>
    </source>
</evidence>
<proteinExistence type="predicted"/>
<keyword evidence="2" id="KW-1003">Cell membrane</keyword>
<gene>
    <name evidence="7" type="ordered locus">Marky_1244</name>
</gene>
<feature type="domain" description="Glycosyltransferase 2-like" evidence="6">
    <location>
        <begin position="4"/>
        <end position="122"/>
    </location>
</feature>
<keyword evidence="5" id="KW-0472">Membrane</keyword>
<dbReference type="Gene3D" id="3.90.550.10">
    <property type="entry name" value="Spore Coat Polysaccharide Biosynthesis Protein SpsA, Chain A"/>
    <property type="match status" value="1"/>
</dbReference>
<accession>F2NQP6</accession>
<evidence type="ECO:0000259" key="6">
    <source>
        <dbReference type="Pfam" id="PF00535"/>
    </source>
</evidence>
<organism evidence="7 8">
    <name type="scientific">Marinithermus hydrothermalis (strain DSM 14884 / JCM 11576 / T1)</name>
    <dbReference type="NCBI Taxonomy" id="869210"/>
    <lineage>
        <taxon>Bacteria</taxon>
        <taxon>Thermotogati</taxon>
        <taxon>Deinococcota</taxon>
        <taxon>Deinococci</taxon>
        <taxon>Thermales</taxon>
        <taxon>Thermaceae</taxon>
        <taxon>Marinithermus</taxon>
    </lineage>
</organism>
<dbReference type="GO" id="GO:0016757">
    <property type="term" value="F:glycosyltransferase activity"/>
    <property type="evidence" value="ECO:0007669"/>
    <property type="project" value="UniProtKB-KW"/>
</dbReference>
<dbReference type="CDD" id="cd00761">
    <property type="entry name" value="Glyco_tranf_GTA_type"/>
    <property type="match status" value="1"/>
</dbReference>
<sequence length="227" mass="25585">MRISVVIPARNEEAWLPHTLEALARQTRRPDEVIVVDNASTDRTARIARDWGARVLRCDTPGVAYARQAGLMAARGAWVVTTDADSLPLPHWLEALERRMPGSVALYGPLRFYGVRGWEAWLSDVGYRGFVHVMRLAGRPNLAGANMAFERAAALEVGGYPEVPAREDVLLGWRLAKRGRVRYVPEALVLTSARRLRRGWGHFLWQQLKNLAGRTDTYFQEDAGKER</sequence>
<dbReference type="InterPro" id="IPR029044">
    <property type="entry name" value="Nucleotide-diphossugar_trans"/>
</dbReference>
<dbReference type="KEGG" id="mhd:Marky_1244"/>
<dbReference type="eggNOG" id="COG1215">
    <property type="taxonomic scope" value="Bacteria"/>
</dbReference>
<evidence type="ECO:0000256" key="3">
    <source>
        <dbReference type="ARBA" id="ARBA00022676"/>
    </source>
</evidence>
<dbReference type="AlphaFoldDB" id="F2NQP6"/>
<dbReference type="OrthoDB" id="396512at2"/>
<keyword evidence="3" id="KW-0328">Glycosyltransferase</keyword>
<dbReference type="EMBL" id="CP002630">
    <property type="protein sequence ID" value="AEB11984.1"/>
    <property type="molecule type" value="Genomic_DNA"/>
</dbReference>
<protein>
    <submittedName>
        <fullName evidence="7">Glycosyl transferase family 2</fullName>
    </submittedName>
</protein>
<dbReference type="HOGENOM" id="CLU_025996_17_4_0"/>
<dbReference type="GO" id="GO:0005886">
    <property type="term" value="C:plasma membrane"/>
    <property type="evidence" value="ECO:0007669"/>
    <property type="project" value="UniProtKB-SubCell"/>
</dbReference>
<name>F2NQP6_MARHT</name>
<dbReference type="SUPFAM" id="SSF53448">
    <property type="entry name" value="Nucleotide-diphospho-sugar transferases"/>
    <property type="match status" value="1"/>
</dbReference>
<dbReference type="Proteomes" id="UP000007030">
    <property type="component" value="Chromosome"/>
</dbReference>
<dbReference type="InterPro" id="IPR001173">
    <property type="entry name" value="Glyco_trans_2-like"/>
</dbReference>
<evidence type="ECO:0000256" key="1">
    <source>
        <dbReference type="ARBA" id="ARBA00004236"/>
    </source>
</evidence>
<dbReference type="PANTHER" id="PTHR43646">
    <property type="entry name" value="GLYCOSYLTRANSFERASE"/>
    <property type="match status" value="1"/>
</dbReference>